<proteinExistence type="predicted"/>
<name>A0ABY5PAC1_9ACTN</name>
<evidence type="ECO:0000256" key="2">
    <source>
        <dbReference type="PROSITE-ProRule" id="PRU00703"/>
    </source>
</evidence>
<feature type="domain" description="CBS" evidence="3">
    <location>
        <begin position="97"/>
        <end position="153"/>
    </location>
</feature>
<dbReference type="InterPro" id="IPR000644">
    <property type="entry name" value="CBS_dom"/>
</dbReference>
<dbReference type="SMART" id="SM00116">
    <property type="entry name" value="CBS"/>
    <property type="match status" value="2"/>
</dbReference>
<gene>
    <name evidence="4" type="ORF">LRS13_13010</name>
</gene>
<dbReference type="EMBL" id="CP088295">
    <property type="protein sequence ID" value="UUY01649.1"/>
    <property type="molecule type" value="Genomic_DNA"/>
</dbReference>
<evidence type="ECO:0000256" key="1">
    <source>
        <dbReference type="ARBA" id="ARBA00023122"/>
    </source>
</evidence>
<dbReference type="SUPFAM" id="SSF54631">
    <property type="entry name" value="CBS-domain pair"/>
    <property type="match status" value="1"/>
</dbReference>
<keyword evidence="1 2" id="KW-0129">CBS domain</keyword>
<dbReference type="Pfam" id="PF00571">
    <property type="entry name" value="CBS"/>
    <property type="match status" value="2"/>
</dbReference>
<evidence type="ECO:0000259" key="3">
    <source>
        <dbReference type="PROSITE" id="PS51371"/>
    </source>
</evidence>
<dbReference type="PROSITE" id="PS51371">
    <property type="entry name" value="CBS"/>
    <property type="match status" value="2"/>
</dbReference>
<evidence type="ECO:0000313" key="5">
    <source>
        <dbReference type="Proteomes" id="UP001058860"/>
    </source>
</evidence>
<feature type="domain" description="CBS" evidence="3">
    <location>
        <begin position="10"/>
        <end position="67"/>
    </location>
</feature>
<dbReference type="InterPro" id="IPR051257">
    <property type="entry name" value="Diverse_CBS-Domain"/>
</dbReference>
<organism evidence="4 5">
    <name type="scientific">Svornostia abyssi</name>
    <dbReference type="NCBI Taxonomy" id="2898438"/>
    <lineage>
        <taxon>Bacteria</taxon>
        <taxon>Bacillati</taxon>
        <taxon>Actinomycetota</taxon>
        <taxon>Thermoleophilia</taxon>
        <taxon>Solirubrobacterales</taxon>
        <taxon>Baekduiaceae</taxon>
        <taxon>Svornostia</taxon>
    </lineage>
</organism>
<dbReference type="PANTHER" id="PTHR43080:SF2">
    <property type="entry name" value="CBS DOMAIN-CONTAINING PROTEIN"/>
    <property type="match status" value="1"/>
</dbReference>
<evidence type="ECO:0000313" key="4">
    <source>
        <dbReference type="EMBL" id="UUY01649.1"/>
    </source>
</evidence>
<dbReference type="InterPro" id="IPR046342">
    <property type="entry name" value="CBS_dom_sf"/>
</dbReference>
<reference evidence="5" key="1">
    <citation type="submission" date="2021-11" db="EMBL/GenBank/DDBJ databases">
        <title>Cultivation dependent microbiological survey of springs from the worlds oldest radium mine currently devoted to the extraction of radon-saturated water.</title>
        <authorList>
            <person name="Kapinusova G."/>
            <person name="Smrhova T."/>
            <person name="Strejcek M."/>
            <person name="Suman J."/>
            <person name="Jani K."/>
            <person name="Pajer P."/>
            <person name="Uhlik O."/>
        </authorList>
    </citation>
    <scope>NUCLEOTIDE SEQUENCE [LARGE SCALE GENOMIC DNA]</scope>
    <source>
        <strain evidence="5">J379</strain>
    </source>
</reference>
<accession>A0ABY5PAC1</accession>
<protein>
    <submittedName>
        <fullName evidence="4">CBS domain-containing protein</fullName>
    </submittedName>
</protein>
<dbReference type="RefSeq" id="WP_353862202.1">
    <property type="nucleotide sequence ID" value="NZ_CP088295.1"/>
</dbReference>
<sequence length="154" mass="16875">MSPSELTQAVRREVPLVHADDHLAVAARRVLDSGLPALPVVDADEQLVGLFGEREFFGAVFPGYMEQIRYAGFVKRSLDDALEKRAGCAVEPVSKWMNTEHVDVPEDASDTQIAETFLHHRVLLLPVTADGRVVGGITRSDFFAALAGKFLDQT</sequence>
<dbReference type="PANTHER" id="PTHR43080">
    <property type="entry name" value="CBS DOMAIN-CONTAINING PROTEIN CBSX3, MITOCHONDRIAL"/>
    <property type="match status" value="1"/>
</dbReference>
<keyword evidence="5" id="KW-1185">Reference proteome</keyword>
<dbReference type="Proteomes" id="UP001058860">
    <property type="component" value="Chromosome"/>
</dbReference>
<dbReference type="Gene3D" id="3.10.580.10">
    <property type="entry name" value="CBS-domain"/>
    <property type="match status" value="1"/>
</dbReference>